<dbReference type="Proteomes" id="UP000179807">
    <property type="component" value="Unassembled WGS sequence"/>
</dbReference>
<comment type="caution">
    <text evidence="2">The sequence shown here is derived from an EMBL/GenBank/DDBJ whole genome shotgun (WGS) entry which is preliminary data.</text>
</comment>
<gene>
    <name evidence="2" type="ORF">TRFO_23354</name>
</gene>
<evidence type="ECO:0000313" key="3">
    <source>
        <dbReference type="Proteomes" id="UP000179807"/>
    </source>
</evidence>
<organism evidence="2 3">
    <name type="scientific">Tritrichomonas foetus</name>
    <dbReference type="NCBI Taxonomy" id="1144522"/>
    <lineage>
        <taxon>Eukaryota</taxon>
        <taxon>Metamonada</taxon>
        <taxon>Parabasalia</taxon>
        <taxon>Tritrichomonadida</taxon>
        <taxon>Tritrichomonadidae</taxon>
        <taxon>Tritrichomonas</taxon>
    </lineage>
</organism>
<dbReference type="AlphaFoldDB" id="A0A1J4KAF8"/>
<name>A0A1J4KAF8_9EUKA</name>
<sequence>MDDAKFSLKNSTSFVEMFPAREIISLDEEFNKYYSTCSSLPLNVPIGFRVIGLMKQAECLTNLALDIFRDLAQESDTICDGILNLKKQIELVQSHRSKGQRSKIAKHNVTNLKFKQSTITKSMIENTQKAPNLTNFNKLMKKVPNMNDSFDFNNHYSDPEFFLRQYCEELEKQKNELIRKKKEENKIIKLFTKKNIHKKKKAKLIDVNSDKVINADPFLSQPPPKGMTMPPPKGSIPFSPRNFKVNNKVSNLYDKTIQKETILSIQENLTFDFKSNEITCLKSKPNLEDTSFETQNQSLRQTSIQSLLPLPPPPPPPSTWSNLDQITKKNEINHSSLFLENKEISFSDQIMKTRGNLKKIDKKVEDVRKAPLFSIAEKSNDSLTIGELLQKIAEIRDNVKYSDDSESESDSSSTSSSLFR</sequence>
<dbReference type="EMBL" id="MLAK01000674">
    <property type="protein sequence ID" value="OHT08203.1"/>
    <property type="molecule type" value="Genomic_DNA"/>
</dbReference>
<evidence type="ECO:0000313" key="2">
    <source>
        <dbReference type="EMBL" id="OHT08203.1"/>
    </source>
</evidence>
<reference evidence="2" key="1">
    <citation type="submission" date="2016-10" db="EMBL/GenBank/DDBJ databases">
        <authorList>
            <person name="Benchimol M."/>
            <person name="Almeida L.G."/>
            <person name="Vasconcelos A.T."/>
            <person name="Perreira-Neves A."/>
            <person name="Rosa I.A."/>
            <person name="Tasca T."/>
            <person name="Bogo M.R."/>
            <person name="de Souza W."/>
        </authorList>
    </citation>
    <scope>NUCLEOTIDE SEQUENCE [LARGE SCALE GENOMIC DNA]</scope>
    <source>
        <strain evidence="2">K</strain>
    </source>
</reference>
<protein>
    <submittedName>
        <fullName evidence="2">Uncharacterized protein</fullName>
    </submittedName>
</protein>
<accession>A0A1J4KAF8</accession>
<dbReference type="VEuPathDB" id="TrichDB:TRFO_23354"/>
<feature type="region of interest" description="Disordered" evidence="1">
    <location>
        <begin position="399"/>
        <end position="420"/>
    </location>
</feature>
<evidence type="ECO:0000256" key="1">
    <source>
        <dbReference type="SAM" id="MobiDB-lite"/>
    </source>
</evidence>
<proteinExistence type="predicted"/>
<dbReference type="RefSeq" id="XP_068361339.1">
    <property type="nucleotide sequence ID" value="XM_068503099.1"/>
</dbReference>
<feature type="compositionally biased region" description="Low complexity" evidence="1">
    <location>
        <begin position="410"/>
        <end position="420"/>
    </location>
</feature>
<dbReference type="GeneID" id="94837803"/>
<keyword evidence="3" id="KW-1185">Reference proteome</keyword>